<organism evidence="2">
    <name type="scientific">uncultured Segetibacter sp</name>
    <dbReference type="NCBI Taxonomy" id="481133"/>
    <lineage>
        <taxon>Bacteria</taxon>
        <taxon>Pseudomonadati</taxon>
        <taxon>Bacteroidota</taxon>
        <taxon>Chitinophagia</taxon>
        <taxon>Chitinophagales</taxon>
        <taxon>Chitinophagaceae</taxon>
        <taxon>Segetibacter</taxon>
        <taxon>environmental samples</taxon>
    </lineage>
</organism>
<reference evidence="2" key="1">
    <citation type="submission" date="2020-02" db="EMBL/GenBank/DDBJ databases">
        <authorList>
            <person name="Meier V. D."/>
        </authorList>
    </citation>
    <scope>NUCLEOTIDE SEQUENCE</scope>
    <source>
        <strain evidence="2">AVDCRST_MAG96</strain>
    </source>
</reference>
<feature type="chain" id="PRO_5026726477" evidence="1">
    <location>
        <begin position="19"/>
        <end position="315"/>
    </location>
</feature>
<dbReference type="EMBL" id="CADCVN010001319">
    <property type="protein sequence ID" value="CAA9528163.1"/>
    <property type="molecule type" value="Genomic_DNA"/>
</dbReference>
<proteinExistence type="predicted"/>
<name>A0A6J4TP17_9BACT</name>
<keyword evidence="1" id="KW-0732">Signal</keyword>
<feature type="signal peptide" evidence="1">
    <location>
        <begin position="1"/>
        <end position="18"/>
    </location>
</feature>
<gene>
    <name evidence="2" type="ORF">AVDCRST_MAG96-3370</name>
</gene>
<dbReference type="AlphaFoldDB" id="A0A6J4TP17"/>
<sequence length="315" mass="32673">MKRIIVKLVAFFLVKALAPFDTSAQLKIGDQPTLARKAVALDVQGSGGLQGLWLPRVTDTSIAGIRSLNPPDGLIIYHPPSGKLFVRSNNSWVSYLSQAITTISSTGQAVAGPDVTFQTGTAAGTSNDFNIAANSAANTMTFNIPDASPTARGAVTAGAQTIGGSKTFANGLTVNGAAGATSNLTLGVNAATTPAAVSDKYLSVDGTGNVTLNAITVITNRQIRIKSYIKDLDGLPINLNNNDVSRFTITIPGANLSSTSTVIINPLTAFKPGTRIDFVKVFDLNTIEINISTLGTSQPLTSGNAGSFNITVIEF</sequence>
<protein>
    <submittedName>
        <fullName evidence="2">Uncharacterized protein</fullName>
    </submittedName>
</protein>
<evidence type="ECO:0000256" key="1">
    <source>
        <dbReference type="SAM" id="SignalP"/>
    </source>
</evidence>
<evidence type="ECO:0000313" key="2">
    <source>
        <dbReference type="EMBL" id="CAA9528163.1"/>
    </source>
</evidence>
<accession>A0A6J4TP17</accession>